<dbReference type="AlphaFoldDB" id="L9XNY7"/>
<evidence type="ECO:0000313" key="7">
    <source>
        <dbReference type="EMBL" id="ELY63272.1"/>
    </source>
</evidence>
<dbReference type="Gene3D" id="1.10.3730.20">
    <property type="match status" value="1"/>
</dbReference>
<evidence type="ECO:0000259" key="6">
    <source>
        <dbReference type="Pfam" id="PF00892"/>
    </source>
</evidence>
<keyword evidence="2 5" id="KW-0812">Transmembrane</keyword>
<gene>
    <name evidence="7" type="ORF">C489_19441</name>
</gene>
<keyword evidence="4 5" id="KW-0472">Membrane</keyword>
<proteinExistence type="predicted"/>
<feature type="domain" description="EamA" evidence="6">
    <location>
        <begin position="158"/>
        <end position="287"/>
    </location>
</feature>
<dbReference type="PATRIC" id="fig|1227496.3.peg.3896"/>
<organism evidence="7 8">
    <name type="scientific">Natrinema versiforme JCM 10478</name>
    <dbReference type="NCBI Taxonomy" id="1227496"/>
    <lineage>
        <taxon>Archaea</taxon>
        <taxon>Methanobacteriati</taxon>
        <taxon>Methanobacteriota</taxon>
        <taxon>Stenosarchaea group</taxon>
        <taxon>Halobacteria</taxon>
        <taxon>Halobacteriales</taxon>
        <taxon>Natrialbaceae</taxon>
        <taxon>Natrinema</taxon>
    </lineage>
</organism>
<feature type="transmembrane region" description="Helical" evidence="5">
    <location>
        <begin position="33"/>
        <end position="54"/>
    </location>
</feature>
<dbReference type="Proteomes" id="UP000011632">
    <property type="component" value="Unassembled WGS sequence"/>
</dbReference>
<dbReference type="InterPro" id="IPR037185">
    <property type="entry name" value="EmrE-like"/>
</dbReference>
<dbReference type="InterPro" id="IPR050638">
    <property type="entry name" value="AA-Vitamin_Transporters"/>
</dbReference>
<accession>L9XNY7</accession>
<name>L9XNY7_9EURY</name>
<feature type="transmembrane region" description="Helical" evidence="5">
    <location>
        <begin position="94"/>
        <end position="116"/>
    </location>
</feature>
<feature type="transmembrane region" description="Helical" evidence="5">
    <location>
        <begin position="152"/>
        <end position="174"/>
    </location>
</feature>
<keyword evidence="3 5" id="KW-1133">Transmembrane helix</keyword>
<feature type="transmembrane region" description="Helical" evidence="5">
    <location>
        <begin position="123"/>
        <end position="146"/>
    </location>
</feature>
<feature type="transmembrane region" description="Helical" evidence="5">
    <location>
        <begin position="246"/>
        <end position="265"/>
    </location>
</feature>
<dbReference type="Pfam" id="PF00892">
    <property type="entry name" value="EamA"/>
    <property type="match status" value="2"/>
</dbReference>
<evidence type="ECO:0000256" key="3">
    <source>
        <dbReference type="ARBA" id="ARBA00022989"/>
    </source>
</evidence>
<sequence length="303" mass="32294">MSTVRDVRDLGLLALVWGTIFPAAEIGLSTFPPLLLMALRFDVASLIMIGYVVLRGEDWWPRSQGDVLAIVAGGVLWTVIGNGVWYIGQALTTSVFSGIMTSLVPVLTAGFSWVLLPKERLRPLSIVGLGIGFVGVVVMLVPSGAITFTESLLGKAILFGGAGGVALSSVLIRYADMSLTSSVQTAWSAAFGAVLLHVLGPLFGETWSGEVSLIAGVAVVYLGIISTVVAYLLYFSLLQRRPSFEVTLVMYLSPVVAATTGWLLFGEPITFSMVGGFLLIVVGFALMKRQEIRAELTRYGIAD</sequence>
<dbReference type="SUPFAM" id="SSF103481">
    <property type="entry name" value="Multidrug resistance efflux transporter EmrE"/>
    <property type="match status" value="2"/>
</dbReference>
<comment type="subcellular location">
    <subcellularLocation>
        <location evidence="1">Membrane</location>
        <topology evidence="1">Multi-pass membrane protein</topology>
    </subcellularLocation>
</comment>
<feature type="domain" description="EamA" evidence="6">
    <location>
        <begin position="12"/>
        <end position="140"/>
    </location>
</feature>
<dbReference type="STRING" id="1227496.C489_19441"/>
<dbReference type="InterPro" id="IPR000620">
    <property type="entry name" value="EamA_dom"/>
</dbReference>
<comment type="caution">
    <text evidence="7">The sequence shown here is derived from an EMBL/GenBank/DDBJ whole genome shotgun (WGS) entry which is preliminary data.</text>
</comment>
<keyword evidence="8" id="KW-1185">Reference proteome</keyword>
<dbReference type="OrthoDB" id="17861at2157"/>
<feature type="transmembrane region" description="Helical" evidence="5">
    <location>
        <begin position="186"/>
        <end position="207"/>
    </location>
</feature>
<feature type="transmembrane region" description="Helical" evidence="5">
    <location>
        <begin position="213"/>
        <end position="234"/>
    </location>
</feature>
<feature type="transmembrane region" description="Helical" evidence="5">
    <location>
        <begin position="271"/>
        <end position="287"/>
    </location>
</feature>
<dbReference type="PANTHER" id="PTHR32322:SF2">
    <property type="entry name" value="EAMA DOMAIN-CONTAINING PROTEIN"/>
    <property type="match status" value="1"/>
</dbReference>
<dbReference type="PANTHER" id="PTHR32322">
    <property type="entry name" value="INNER MEMBRANE TRANSPORTER"/>
    <property type="match status" value="1"/>
</dbReference>
<reference evidence="7 8" key="1">
    <citation type="journal article" date="2014" name="PLoS Genet.">
        <title>Phylogenetically driven sequencing of extremely halophilic archaea reveals strategies for static and dynamic osmo-response.</title>
        <authorList>
            <person name="Becker E.A."/>
            <person name="Seitzer P.M."/>
            <person name="Tritt A."/>
            <person name="Larsen D."/>
            <person name="Krusor M."/>
            <person name="Yao A.I."/>
            <person name="Wu D."/>
            <person name="Madern D."/>
            <person name="Eisen J.A."/>
            <person name="Darling A.E."/>
            <person name="Facciotti M.T."/>
        </authorList>
    </citation>
    <scope>NUCLEOTIDE SEQUENCE [LARGE SCALE GENOMIC DNA]</scope>
    <source>
        <strain evidence="7 8">JCM 10478</strain>
    </source>
</reference>
<evidence type="ECO:0000256" key="1">
    <source>
        <dbReference type="ARBA" id="ARBA00004141"/>
    </source>
</evidence>
<evidence type="ECO:0000313" key="8">
    <source>
        <dbReference type="Proteomes" id="UP000011632"/>
    </source>
</evidence>
<dbReference type="GO" id="GO:0016020">
    <property type="term" value="C:membrane"/>
    <property type="evidence" value="ECO:0007669"/>
    <property type="project" value="UniProtKB-SubCell"/>
</dbReference>
<feature type="transmembrane region" description="Helical" evidence="5">
    <location>
        <begin position="66"/>
        <end position="88"/>
    </location>
</feature>
<evidence type="ECO:0000256" key="5">
    <source>
        <dbReference type="SAM" id="Phobius"/>
    </source>
</evidence>
<evidence type="ECO:0000256" key="2">
    <source>
        <dbReference type="ARBA" id="ARBA00022692"/>
    </source>
</evidence>
<evidence type="ECO:0000256" key="4">
    <source>
        <dbReference type="ARBA" id="ARBA00023136"/>
    </source>
</evidence>
<protein>
    <recommendedName>
        <fullName evidence="6">EamA domain-containing protein</fullName>
    </recommendedName>
</protein>
<dbReference type="RefSeq" id="WP_006432980.1">
    <property type="nucleotide sequence ID" value="NZ_AOID01000062.1"/>
</dbReference>
<dbReference type="EMBL" id="AOID01000062">
    <property type="protein sequence ID" value="ELY63272.1"/>
    <property type="molecule type" value="Genomic_DNA"/>
</dbReference>